<reference evidence="7" key="1">
    <citation type="submission" date="2022-09" db="EMBL/GenBank/DDBJ databases">
        <title>Diverse halophilic archaea isolated from saline environments.</title>
        <authorList>
            <person name="Cui H.-L."/>
        </authorList>
    </citation>
    <scope>NUCLEOTIDE SEQUENCE</scope>
    <source>
        <strain evidence="7">ZS-35-S2</strain>
    </source>
</reference>
<evidence type="ECO:0000256" key="5">
    <source>
        <dbReference type="PROSITE-ProRule" id="PRU00335"/>
    </source>
</evidence>
<sequence length="203" mass="21979">MSEAPWMEADRTVGQRELLEATFRVLRTHGHSGLSIGRIAAESGRSKATLYSHYDDRDELVRDALVVATGRLTRRLEALETDDPAAALDATVELLLGPASTVEPSIVAAREVVVELRAEAAVDDGLREVLTAFDDRLYDYLRECLRVGIEHGVFEPGDPAILAEHVAATLNGALVASVSTDREVASRVRAGLHAQLEPTRQGS</sequence>
<dbReference type="Pfam" id="PF00440">
    <property type="entry name" value="TetR_N"/>
    <property type="match status" value="1"/>
</dbReference>
<keyword evidence="3 5" id="KW-0238">DNA-binding</keyword>
<evidence type="ECO:0000256" key="2">
    <source>
        <dbReference type="ARBA" id="ARBA00023015"/>
    </source>
</evidence>
<accession>A0A9E7QZH2</accession>
<dbReference type="SUPFAM" id="SSF48498">
    <property type="entry name" value="Tetracyclin repressor-like, C-terminal domain"/>
    <property type="match status" value="1"/>
</dbReference>
<dbReference type="PANTHER" id="PTHR30055:SF234">
    <property type="entry name" value="HTH-TYPE TRANSCRIPTIONAL REGULATOR BETI"/>
    <property type="match status" value="1"/>
</dbReference>
<feature type="DNA-binding region" description="H-T-H motif" evidence="5">
    <location>
        <begin position="35"/>
        <end position="54"/>
    </location>
</feature>
<dbReference type="InterPro" id="IPR036271">
    <property type="entry name" value="Tet_transcr_reg_TetR-rel_C_sf"/>
</dbReference>
<dbReference type="GO" id="GO:0000976">
    <property type="term" value="F:transcription cis-regulatory region binding"/>
    <property type="evidence" value="ECO:0007669"/>
    <property type="project" value="TreeGrafter"/>
</dbReference>
<dbReference type="PRINTS" id="PR00455">
    <property type="entry name" value="HTHTETR"/>
</dbReference>
<dbReference type="InterPro" id="IPR009057">
    <property type="entry name" value="Homeodomain-like_sf"/>
</dbReference>
<evidence type="ECO:0000313" key="7">
    <source>
        <dbReference type="EMBL" id="UWM52768.1"/>
    </source>
</evidence>
<dbReference type="InterPro" id="IPR050109">
    <property type="entry name" value="HTH-type_TetR-like_transc_reg"/>
</dbReference>
<keyword evidence="8" id="KW-1185">Reference proteome</keyword>
<gene>
    <name evidence="7" type="ORF">N0B31_11455</name>
</gene>
<keyword evidence="1" id="KW-0678">Repressor</keyword>
<keyword evidence="2" id="KW-0805">Transcription regulation</keyword>
<evidence type="ECO:0000313" key="8">
    <source>
        <dbReference type="Proteomes" id="UP001057580"/>
    </source>
</evidence>
<keyword evidence="4" id="KW-0804">Transcription</keyword>
<dbReference type="PANTHER" id="PTHR30055">
    <property type="entry name" value="HTH-TYPE TRANSCRIPTIONAL REGULATOR RUTR"/>
    <property type="match status" value="1"/>
</dbReference>
<dbReference type="InterPro" id="IPR039538">
    <property type="entry name" value="BetI_C"/>
</dbReference>
<evidence type="ECO:0000259" key="6">
    <source>
        <dbReference type="PROSITE" id="PS50977"/>
    </source>
</evidence>
<dbReference type="Pfam" id="PF13977">
    <property type="entry name" value="TetR_C_6"/>
    <property type="match status" value="1"/>
</dbReference>
<dbReference type="SUPFAM" id="SSF46689">
    <property type="entry name" value="Homeodomain-like"/>
    <property type="match status" value="1"/>
</dbReference>
<dbReference type="Proteomes" id="UP001057580">
    <property type="component" value="Chromosome"/>
</dbReference>
<dbReference type="Gene3D" id="1.10.357.10">
    <property type="entry name" value="Tetracycline Repressor, domain 2"/>
    <property type="match status" value="1"/>
</dbReference>
<evidence type="ECO:0000256" key="4">
    <source>
        <dbReference type="ARBA" id="ARBA00023163"/>
    </source>
</evidence>
<name>A0A9E7QZH2_9EURY</name>
<dbReference type="RefSeq" id="WP_260591763.1">
    <property type="nucleotide sequence ID" value="NZ_CP104003.1"/>
</dbReference>
<evidence type="ECO:0000256" key="1">
    <source>
        <dbReference type="ARBA" id="ARBA00022491"/>
    </source>
</evidence>
<dbReference type="PROSITE" id="PS50977">
    <property type="entry name" value="HTH_TETR_2"/>
    <property type="match status" value="1"/>
</dbReference>
<dbReference type="GeneID" id="74943047"/>
<protein>
    <submittedName>
        <fullName evidence="7">TetR/AcrR family transcriptional regulator</fullName>
    </submittedName>
</protein>
<feature type="domain" description="HTH tetR-type" evidence="6">
    <location>
        <begin position="12"/>
        <end position="72"/>
    </location>
</feature>
<organism evidence="7 8">
    <name type="scientific">Salinirubellus salinus</name>
    <dbReference type="NCBI Taxonomy" id="1364945"/>
    <lineage>
        <taxon>Archaea</taxon>
        <taxon>Methanobacteriati</taxon>
        <taxon>Methanobacteriota</taxon>
        <taxon>Stenosarchaea group</taxon>
        <taxon>Halobacteria</taxon>
        <taxon>Halobacteriales</taxon>
        <taxon>Natronomonadaceae</taxon>
        <taxon>Salinirubellus</taxon>
    </lineage>
</organism>
<dbReference type="KEGG" id="ssai:N0B31_11455"/>
<dbReference type="GO" id="GO:0003700">
    <property type="term" value="F:DNA-binding transcription factor activity"/>
    <property type="evidence" value="ECO:0007669"/>
    <property type="project" value="TreeGrafter"/>
</dbReference>
<evidence type="ECO:0000256" key="3">
    <source>
        <dbReference type="ARBA" id="ARBA00023125"/>
    </source>
</evidence>
<proteinExistence type="predicted"/>
<dbReference type="InterPro" id="IPR001647">
    <property type="entry name" value="HTH_TetR"/>
</dbReference>
<dbReference type="AlphaFoldDB" id="A0A9E7QZH2"/>
<dbReference type="EMBL" id="CP104003">
    <property type="protein sequence ID" value="UWM52768.1"/>
    <property type="molecule type" value="Genomic_DNA"/>
</dbReference>